<dbReference type="AlphaFoldDB" id="A0A507BBW0"/>
<evidence type="ECO:0000313" key="3">
    <source>
        <dbReference type="Proteomes" id="UP000319257"/>
    </source>
</evidence>
<protein>
    <submittedName>
        <fullName evidence="2">Uncharacterized protein</fullName>
    </submittedName>
</protein>
<dbReference type="EMBL" id="SKBQ01000002">
    <property type="protein sequence ID" value="TPX14100.1"/>
    <property type="molecule type" value="Genomic_DNA"/>
</dbReference>
<keyword evidence="1" id="KW-0732">Signal</keyword>
<gene>
    <name evidence="2" type="ORF">E0L32_000494</name>
</gene>
<dbReference type="InParanoid" id="A0A507BBW0"/>
<feature type="signal peptide" evidence="1">
    <location>
        <begin position="1"/>
        <end position="17"/>
    </location>
</feature>
<name>A0A507BBW0_9PEZI</name>
<accession>A0A507BBW0</accession>
<evidence type="ECO:0000256" key="1">
    <source>
        <dbReference type="SAM" id="SignalP"/>
    </source>
</evidence>
<organism evidence="2 3">
    <name type="scientific">Thyridium curvatum</name>
    <dbReference type="NCBI Taxonomy" id="1093900"/>
    <lineage>
        <taxon>Eukaryota</taxon>
        <taxon>Fungi</taxon>
        <taxon>Dikarya</taxon>
        <taxon>Ascomycota</taxon>
        <taxon>Pezizomycotina</taxon>
        <taxon>Sordariomycetes</taxon>
        <taxon>Sordariomycetidae</taxon>
        <taxon>Thyridiales</taxon>
        <taxon>Thyridiaceae</taxon>
        <taxon>Thyridium</taxon>
    </lineage>
</organism>
<reference evidence="2 3" key="1">
    <citation type="submission" date="2019-06" db="EMBL/GenBank/DDBJ databases">
        <title>Draft genome sequence of the filamentous fungus Phialemoniopsis curvata isolated from diesel fuel.</title>
        <authorList>
            <person name="Varaljay V.A."/>
            <person name="Lyon W.J."/>
            <person name="Crouch A.L."/>
            <person name="Drake C.E."/>
            <person name="Hollomon J.M."/>
            <person name="Nadeau L.J."/>
            <person name="Nunn H.S."/>
            <person name="Stevenson B.S."/>
            <person name="Bojanowski C.L."/>
            <person name="Crookes-Goodson W.J."/>
        </authorList>
    </citation>
    <scope>NUCLEOTIDE SEQUENCE [LARGE SCALE GENOMIC DNA]</scope>
    <source>
        <strain evidence="2 3">D216</strain>
    </source>
</reference>
<evidence type="ECO:0000313" key="2">
    <source>
        <dbReference type="EMBL" id="TPX14100.1"/>
    </source>
</evidence>
<dbReference type="RefSeq" id="XP_030995811.1">
    <property type="nucleotide sequence ID" value="XM_031139413.1"/>
</dbReference>
<sequence length="285" mass="30097">MRVSRIAFSLFAATASALPATARQDTATTSPPPFAVHLVSGPLTPAAPTTFELASAHTALNKLKDRLGARAIRALLRPDIDAADRAWHAILARASSSSGGGNNNNNETGAPAAPILSEARVRAYNTAYDAGAFVAWFAADTGDPHKMSGAHPEHYVESMAGQAVDIVEAWGPLVTRYRIPAYVGGGPKRAFMRALPGFPHQATGQAVLQDGSLAVVGDIHNSFRDLRPGEEVEAGTRGVEAVLAVWLPAGTPADVVEGLREHQAVEFSNWFAFAQRDVIEGRFAA</sequence>
<comment type="caution">
    <text evidence="2">The sequence shown here is derived from an EMBL/GenBank/DDBJ whole genome shotgun (WGS) entry which is preliminary data.</text>
</comment>
<proteinExistence type="predicted"/>
<dbReference type="OrthoDB" id="3006326at2759"/>
<dbReference type="Proteomes" id="UP000319257">
    <property type="component" value="Unassembled WGS sequence"/>
</dbReference>
<feature type="chain" id="PRO_5021465144" evidence="1">
    <location>
        <begin position="18"/>
        <end position="285"/>
    </location>
</feature>
<keyword evidence="3" id="KW-1185">Reference proteome</keyword>
<dbReference type="GeneID" id="41967941"/>